<dbReference type="Proteomes" id="UP000186309">
    <property type="component" value="Chromosome"/>
</dbReference>
<dbReference type="InterPro" id="IPR003615">
    <property type="entry name" value="HNH_nuc"/>
</dbReference>
<name>A0A1U7CX98_9BACT</name>
<dbReference type="InterPro" id="IPR044925">
    <property type="entry name" value="His-Me_finger_sf"/>
</dbReference>
<sequence length="160" mass="18004">MRYAKIPGAVQYKVGDDGTVWSIKSGHWRKLKPVLTGGIKGGDPNRRRPAVNLVCDDGHNRQRKIHQLVAFLHLGDKPPGASVLHKDDDKRNNVVTNLYYGDSHQNAHDRGDNRLSPLARDDVRAIRESPLSNVELARQYGVCRTTIWKIRAGHTWSKLA</sequence>
<dbReference type="EMBL" id="CP019082">
    <property type="protein sequence ID" value="APW63518.1"/>
    <property type="molecule type" value="Genomic_DNA"/>
</dbReference>
<organism evidence="2 3">
    <name type="scientific">Paludisphaera borealis</name>
    <dbReference type="NCBI Taxonomy" id="1387353"/>
    <lineage>
        <taxon>Bacteria</taxon>
        <taxon>Pseudomonadati</taxon>
        <taxon>Planctomycetota</taxon>
        <taxon>Planctomycetia</taxon>
        <taxon>Isosphaerales</taxon>
        <taxon>Isosphaeraceae</taxon>
        <taxon>Paludisphaera</taxon>
    </lineage>
</organism>
<dbReference type="Gene3D" id="3.90.75.20">
    <property type="match status" value="1"/>
</dbReference>
<dbReference type="KEGG" id="pbor:BSF38_05090"/>
<dbReference type="STRING" id="1387353.BSF38_05090"/>
<evidence type="ECO:0000313" key="3">
    <source>
        <dbReference type="Proteomes" id="UP000186309"/>
    </source>
</evidence>
<gene>
    <name evidence="2" type="ORF">BSF38_05090</name>
</gene>
<feature type="domain" description="HNH nuclease" evidence="1">
    <location>
        <begin position="64"/>
        <end position="107"/>
    </location>
</feature>
<reference evidence="3" key="1">
    <citation type="submission" date="2016-12" db="EMBL/GenBank/DDBJ databases">
        <title>Comparative genomics of four Isosphaeraceae planctomycetes: a common pool of plasmids and glycoside hydrolase genes.</title>
        <authorList>
            <person name="Ivanova A."/>
        </authorList>
    </citation>
    <scope>NUCLEOTIDE SEQUENCE [LARGE SCALE GENOMIC DNA]</scope>
    <source>
        <strain evidence="3">PX4</strain>
    </source>
</reference>
<evidence type="ECO:0000313" key="2">
    <source>
        <dbReference type="EMBL" id="APW63518.1"/>
    </source>
</evidence>
<dbReference type="RefSeq" id="WP_076349853.1">
    <property type="nucleotide sequence ID" value="NZ_CP019082.1"/>
</dbReference>
<dbReference type="OrthoDB" id="6631788at2"/>
<dbReference type="AlphaFoldDB" id="A0A1U7CX98"/>
<dbReference type="Pfam" id="PF13392">
    <property type="entry name" value="HNH_3"/>
    <property type="match status" value="1"/>
</dbReference>
<evidence type="ECO:0000259" key="1">
    <source>
        <dbReference type="Pfam" id="PF13392"/>
    </source>
</evidence>
<dbReference type="SUPFAM" id="SSF54060">
    <property type="entry name" value="His-Me finger endonucleases"/>
    <property type="match status" value="1"/>
</dbReference>
<keyword evidence="3" id="KW-1185">Reference proteome</keyword>
<accession>A0A1U7CX98</accession>
<protein>
    <recommendedName>
        <fullName evidence="1">HNH nuclease domain-containing protein</fullName>
    </recommendedName>
</protein>
<proteinExistence type="predicted"/>